<sequence length="194" mass="21513">MYFGVSWKTYLGKPTVSVWQICVTSPYVVCLAAPGITRLRIGGAGWKYKILLRATASVSERVSTIRSALLGLESRGWVFCRGSQHSQSHSHSHSHSQSQSHSRDADRFEIITSQSPLSKHVLSVLRDACLHSLKNSETGCHLLNLLDRIQQSGRQGAAGVYKSVTKLILERALTCLIISSDVIEVDHQRYLPVE</sequence>
<keyword evidence="2" id="KW-1185">Reference proteome</keyword>
<comment type="caution">
    <text evidence="1">The sequence shown here is derived from an EMBL/GenBank/DDBJ whole genome shotgun (WGS) entry which is preliminary data.</text>
</comment>
<name>A0AAE1E1C1_9GAST</name>
<dbReference type="Proteomes" id="UP001283361">
    <property type="component" value="Unassembled WGS sequence"/>
</dbReference>
<dbReference type="AlphaFoldDB" id="A0AAE1E1C1"/>
<organism evidence="1 2">
    <name type="scientific">Elysia crispata</name>
    <name type="common">lettuce slug</name>
    <dbReference type="NCBI Taxonomy" id="231223"/>
    <lineage>
        <taxon>Eukaryota</taxon>
        <taxon>Metazoa</taxon>
        <taxon>Spiralia</taxon>
        <taxon>Lophotrochozoa</taxon>
        <taxon>Mollusca</taxon>
        <taxon>Gastropoda</taxon>
        <taxon>Heterobranchia</taxon>
        <taxon>Euthyneura</taxon>
        <taxon>Panpulmonata</taxon>
        <taxon>Sacoglossa</taxon>
        <taxon>Placobranchoidea</taxon>
        <taxon>Plakobranchidae</taxon>
        <taxon>Elysia</taxon>
    </lineage>
</organism>
<accession>A0AAE1E1C1</accession>
<protein>
    <submittedName>
        <fullName evidence="1">Uncharacterized protein</fullName>
    </submittedName>
</protein>
<dbReference type="Gene3D" id="1.10.10.10">
    <property type="entry name" value="Winged helix-like DNA-binding domain superfamily/Winged helix DNA-binding domain"/>
    <property type="match status" value="1"/>
</dbReference>
<gene>
    <name evidence="1" type="ORF">RRG08_038173</name>
</gene>
<evidence type="ECO:0000313" key="2">
    <source>
        <dbReference type="Proteomes" id="UP001283361"/>
    </source>
</evidence>
<reference evidence="1" key="1">
    <citation type="journal article" date="2023" name="G3 (Bethesda)">
        <title>A reference genome for the long-term kleptoplast-retaining sea slug Elysia crispata morphotype clarki.</title>
        <authorList>
            <person name="Eastman K.E."/>
            <person name="Pendleton A.L."/>
            <person name="Shaikh M.A."/>
            <person name="Suttiyut T."/>
            <person name="Ogas R."/>
            <person name="Tomko P."/>
            <person name="Gavelis G."/>
            <person name="Widhalm J.R."/>
            <person name="Wisecaver J.H."/>
        </authorList>
    </citation>
    <scope>NUCLEOTIDE SEQUENCE</scope>
    <source>
        <strain evidence="1">ECLA1</strain>
    </source>
</reference>
<dbReference type="EMBL" id="JAWDGP010001519">
    <property type="protein sequence ID" value="KAK3790681.1"/>
    <property type="molecule type" value="Genomic_DNA"/>
</dbReference>
<dbReference type="InterPro" id="IPR036388">
    <property type="entry name" value="WH-like_DNA-bd_sf"/>
</dbReference>
<proteinExistence type="predicted"/>
<evidence type="ECO:0000313" key="1">
    <source>
        <dbReference type="EMBL" id="KAK3790681.1"/>
    </source>
</evidence>